<evidence type="ECO:0000259" key="3">
    <source>
        <dbReference type="SMART" id="SM00409"/>
    </source>
</evidence>
<evidence type="ECO:0000256" key="1">
    <source>
        <dbReference type="SAM" id="Phobius"/>
    </source>
</evidence>
<dbReference type="GeneID" id="113076568"/>
<feature type="domain" description="Immunoglobulin" evidence="3">
    <location>
        <begin position="405"/>
        <end position="504"/>
    </location>
</feature>
<evidence type="ECO:0000256" key="2">
    <source>
        <dbReference type="SAM" id="SignalP"/>
    </source>
</evidence>
<dbReference type="OrthoDB" id="8816109at2759"/>
<proteinExistence type="predicted"/>
<keyword evidence="4" id="KW-1185">Reference proteome</keyword>
<feature type="chain" id="PRO_5027730117" evidence="2">
    <location>
        <begin position="21"/>
        <end position="734"/>
    </location>
</feature>
<sequence>MKSFFITELLFLLLMCGVFGAETEKVKNVSVSVMEGKTVTLDSDLTQITGIIKIVWRFGVEGTNIADSSNDDPLLNNTDDRFRERLQLHQNGSLTIKNMRTEHSGLYKLQVDHKTTGNSNKYFNITVLVPERSSGAIAGICVTLLLIAAAVAAVAFYYRHRICDQKRLMEPEISEPVLNEIPAVTEEDTDTGQLWKTYEEKYLSVMEGESVTLKTDAEIKGDDQVLWMFGPQETLIAEIKSETREISTFDGTDGRFKDKLKLGKTASLTITNITADHNGVYKLQTSSSRGTSFQRFIVTVRVVVMSVTEGQTVTLYPDDTEAQKDDLIVWMFGDEDNLIAQMTGKTRATYEGTDGIFRDRLKLDKRTGSLTIRNMRTEQSGLYKLQMSSSSKGTTNKRFNIVINLNNVSVKEGESFILKTNAEIRKKDKILWVFGDENTLIAEINEGNGNISTSDGRFGGSLGLDISTGSLTIRNITTEHTGVYKQKVISKKGTTIKRINVSVRVMMILGVKGKNVTLNPDIETRRDDLLLWMFGDENYLIAQLNGETKETIYAEADDRFRDRLQLDKNTGSLTIKNIPTGPYKLQIVSSRRTSYQKFRVFICCESGPKIVSAMVGECLILITDFTIEMGERVHWIFQDKTLAAGMNGDISKTSYGDVRFKGRLELHHQTGSLTIKNTRTSDTGIYQLRFVSRCGEKICWEFNVTVYDSTKIKSAAEMINEVASELTNMQRTQV</sequence>
<dbReference type="RefSeq" id="XP_026105048.1">
    <property type="nucleotide sequence ID" value="XM_026249263.1"/>
</dbReference>
<feature type="domain" description="Immunoglobulin" evidence="3">
    <location>
        <begin position="200"/>
        <end position="301"/>
    </location>
</feature>
<feature type="domain" description="Immunoglobulin" evidence="3">
    <location>
        <begin position="302"/>
        <end position="404"/>
    </location>
</feature>
<feature type="transmembrane region" description="Helical" evidence="1">
    <location>
        <begin position="136"/>
        <end position="158"/>
    </location>
</feature>
<dbReference type="InterPro" id="IPR003599">
    <property type="entry name" value="Ig_sub"/>
</dbReference>
<dbReference type="Pfam" id="PF07686">
    <property type="entry name" value="V-set"/>
    <property type="match status" value="3"/>
</dbReference>
<accession>A0A6P6N983</accession>
<keyword evidence="1" id="KW-1133">Transmembrane helix</keyword>
<dbReference type="InterPro" id="IPR036179">
    <property type="entry name" value="Ig-like_dom_sf"/>
</dbReference>
<feature type="domain" description="Immunoglobulin" evidence="3">
    <location>
        <begin position="28"/>
        <end position="128"/>
    </location>
</feature>
<gene>
    <name evidence="5" type="primary">LOC113076568</name>
</gene>
<feature type="signal peptide" evidence="2">
    <location>
        <begin position="1"/>
        <end position="20"/>
    </location>
</feature>
<evidence type="ECO:0000313" key="5">
    <source>
        <dbReference type="RefSeq" id="XP_026105048.1"/>
    </source>
</evidence>
<keyword evidence="1" id="KW-0472">Membrane</keyword>
<keyword evidence="2" id="KW-0732">Signal</keyword>
<dbReference type="InterPro" id="IPR013783">
    <property type="entry name" value="Ig-like_fold"/>
</dbReference>
<dbReference type="Proteomes" id="UP000515129">
    <property type="component" value="Unplaced"/>
</dbReference>
<dbReference type="PANTHER" id="PTHR21063">
    <property type="entry name" value="LFA-3"/>
    <property type="match status" value="1"/>
</dbReference>
<evidence type="ECO:0000313" key="4">
    <source>
        <dbReference type="Proteomes" id="UP000515129"/>
    </source>
</evidence>
<name>A0A6P6N983_CARAU</name>
<reference evidence="5" key="1">
    <citation type="submission" date="2025-08" db="UniProtKB">
        <authorList>
            <consortium name="RefSeq"/>
        </authorList>
    </citation>
    <scope>IDENTIFICATION</scope>
    <source>
        <strain evidence="5">Wakin</strain>
        <tissue evidence="5">Muscle</tissue>
    </source>
</reference>
<protein>
    <submittedName>
        <fullName evidence="5">Uncharacterized protein LOC113076568</fullName>
    </submittedName>
</protein>
<dbReference type="AlphaFoldDB" id="A0A6P6N983"/>
<dbReference type="KEGG" id="caua:113076568"/>
<keyword evidence="1" id="KW-0812">Transmembrane</keyword>
<dbReference type="SMART" id="SM00409">
    <property type="entry name" value="IG"/>
    <property type="match status" value="5"/>
</dbReference>
<organism evidence="4 5">
    <name type="scientific">Carassius auratus</name>
    <name type="common">Goldfish</name>
    <dbReference type="NCBI Taxonomy" id="7957"/>
    <lineage>
        <taxon>Eukaryota</taxon>
        <taxon>Metazoa</taxon>
        <taxon>Chordata</taxon>
        <taxon>Craniata</taxon>
        <taxon>Vertebrata</taxon>
        <taxon>Euteleostomi</taxon>
        <taxon>Actinopterygii</taxon>
        <taxon>Neopterygii</taxon>
        <taxon>Teleostei</taxon>
        <taxon>Ostariophysi</taxon>
        <taxon>Cypriniformes</taxon>
        <taxon>Cyprinidae</taxon>
        <taxon>Cyprininae</taxon>
        <taxon>Carassius</taxon>
    </lineage>
</organism>
<dbReference type="InterPro" id="IPR013106">
    <property type="entry name" value="Ig_V-set"/>
</dbReference>
<dbReference type="Gene3D" id="2.60.40.10">
    <property type="entry name" value="Immunoglobulins"/>
    <property type="match status" value="6"/>
</dbReference>
<dbReference type="PANTHER" id="PTHR21063:SF4">
    <property type="entry name" value="CD48 ANTIGEN-RELATED"/>
    <property type="match status" value="1"/>
</dbReference>
<feature type="domain" description="Immunoglobulin" evidence="3">
    <location>
        <begin position="608"/>
        <end position="707"/>
    </location>
</feature>
<dbReference type="SUPFAM" id="SSF48726">
    <property type="entry name" value="Immunoglobulin"/>
    <property type="match status" value="6"/>
</dbReference>